<gene>
    <name evidence="2" type="ORF">D9V29_11320</name>
</gene>
<accession>A0A3L6ZQC3</accession>
<comment type="caution">
    <text evidence="2">The sequence shown here is derived from an EMBL/GenBank/DDBJ whole genome shotgun (WGS) entry which is preliminary data.</text>
</comment>
<dbReference type="EMBL" id="RCUV01000012">
    <property type="protein sequence ID" value="RLP69855.1"/>
    <property type="molecule type" value="Genomic_DNA"/>
</dbReference>
<keyword evidence="3" id="KW-1185">Reference proteome</keyword>
<sequence length="66" mass="7304">MTSEKPEANADDTGASEETKRKFREALERKKQQSQGKGTDHLDGDSAIHGAHGPATHQREFRRKSG</sequence>
<protein>
    <recommendedName>
        <fullName evidence="4">DUF5302 domain-containing protein</fullName>
    </recommendedName>
</protein>
<dbReference type="RefSeq" id="WP_121673480.1">
    <property type="nucleotide sequence ID" value="NZ_BMXM01000008.1"/>
</dbReference>
<dbReference type="Proteomes" id="UP000270299">
    <property type="component" value="Unassembled WGS sequence"/>
</dbReference>
<evidence type="ECO:0008006" key="4">
    <source>
        <dbReference type="Google" id="ProtNLM"/>
    </source>
</evidence>
<name>A0A3L6ZQC3_9MICO</name>
<dbReference type="Pfam" id="PF17227">
    <property type="entry name" value="DUF5302"/>
    <property type="match status" value="1"/>
</dbReference>
<reference evidence="2 3" key="1">
    <citation type="submission" date="2018-10" db="EMBL/GenBank/DDBJ databases">
        <authorList>
            <person name="Li J."/>
        </authorList>
    </citation>
    <scope>NUCLEOTIDE SEQUENCE [LARGE SCALE GENOMIC DNA]</scope>
    <source>
        <strain evidence="2 3">CCTCC AB209002</strain>
    </source>
</reference>
<dbReference type="AlphaFoldDB" id="A0A3L6ZQC3"/>
<proteinExistence type="predicted"/>
<dbReference type="OrthoDB" id="4319558at2"/>
<feature type="region of interest" description="Disordered" evidence="1">
    <location>
        <begin position="1"/>
        <end position="66"/>
    </location>
</feature>
<evidence type="ECO:0000313" key="2">
    <source>
        <dbReference type="EMBL" id="RLP69855.1"/>
    </source>
</evidence>
<evidence type="ECO:0000256" key="1">
    <source>
        <dbReference type="SAM" id="MobiDB-lite"/>
    </source>
</evidence>
<evidence type="ECO:0000313" key="3">
    <source>
        <dbReference type="Proteomes" id="UP000270299"/>
    </source>
</evidence>
<organism evidence="2 3">
    <name type="scientific">Mycetocola manganoxydans</name>
    <dbReference type="NCBI Taxonomy" id="699879"/>
    <lineage>
        <taxon>Bacteria</taxon>
        <taxon>Bacillati</taxon>
        <taxon>Actinomycetota</taxon>
        <taxon>Actinomycetes</taxon>
        <taxon>Micrococcales</taxon>
        <taxon>Microbacteriaceae</taxon>
        <taxon>Mycetocola</taxon>
    </lineage>
</organism>
<dbReference type="InterPro" id="IPR035172">
    <property type="entry name" value="DUF5302"/>
</dbReference>
<feature type="compositionally biased region" description="Basic and acidic residues" evidence="1">
    <location>
        <begin position="17"/>
        <end position="31"/>
    </location>
</feature>